<dbReference type="GO" id="GO:0005524">
    <property type="term" value="F:ATP binding"/>
    <property type="evidence" value="ECO:0007669"/>
    <property type="project" value="UniProtKB-KW"/>
</dbReference>
<keyword evidence="7" id="KW-0238">DNA-binding</keyword>
<evidence type="ECO:0000256" key="6">
    <source>
        <dbReference type="ARBA" id="ARBA00022840"/>
    </source>
</evidence>
<dbReference type="InterPro" id="IPR005259">
    <property type="entry name" value="PriA"/>
</dbReference>
<evidence type="ECO:0000256" key="7">
    <source>
        <dbReference type="ARBA" id="ARBA00023125"/>
    </source>
</evidence>
<keyword evidence="3" id="KW-0479">Metal-binding</keyword>
<keyword evidence="2" id="KW-0235">DNA replication</keyword>
<dbReference type="SUPFAM" id="SSF52540">
    <property type="entry name" value="P-loop containing nucleoside triphosphate hydrolases"/>
    <property type="match status" value="1"/>
</dbReference>
<keyword evidence="4" id="KW-0547">Nucleotide-binding</keyword>
<evidence type="ECO:0000256" key="4">
    <source>
        <dbReference type="ARBA" id="ARBA00022741"/>
    </source>
</evidence>
<dbReference type="GO" id="GO:0003677">
    <property type="term" value="F:DNA binding"/>
    <property type="evidence" value="ECO:0007669"/>
    <property type="project" value="UniProtKB-KW"/>
</dbReference>
<dbReference type="InterPro" id="IPR027417">
    <property type="entry name" value="P-loop_NTPase"/>
</dbReference>
<evidence type="ECO:0000313" key="10">
    <source>
        <dbReference type="Proteomes" id="UP000231426"/>
    </source>
</evidence>
<dbReference type="GO" id="GO:0006302">
    <property type="term" value="P:double-strand break repair"/>
    <property type="evidence" value="ECO:0007669"/>
    <property type="project" value="InterPro"/>
</dbReference>
<name>A0A2M6W7L6_9BACT</name>
<reference evidence="10" key="1">
    <citation type="submission" date="2017-09" db="EMBL/GenBank/DDBJ databases">
        <title>Depth-based differentiation of microbial function through sediment-hosted aquifers and enrichment of novel symbionts in the deep terrestrial subsurface.</title>
        <authorList>
            <person name="Probst A.J."/>
            <person name="Ladd B."/>
            <person name="Jarett J.K."/>
            <person name="Geller-Mcgrath D.E."/>
            <person name="Sieber C.M.K."/>
            <person name="Emerson J.B."/>
            <person name="Anantharaman K."/>
            <person name="Thomas B.C."/>
            <person name="Malmstrom R."/>
            <person name="Stieglmeier M."/>
            <person name="Klingl A."/>
            <person name="Woyke T."/>
            <person name="Ryan C.M."/>
            <person name="Banfield J.F."/>
        </authorList>
    </citation>
    <scope>NUCLEOTIDE SEQUENCE [LARGE SCALE GENOMIC DNA]</scope>
</reference>
<dbReference type="Gene3D" id="3.40.50.300">
    <property type="entry name" value="P-loop containing nucleotide triphosphate hydrolases"/>
    <property type="match status" value="1"/>
</dbReference>
<sequence>MLVQIAPIKRLPLSRNIFDYTADKEIADQIKIGQLVKMPFRNSVEFGVITSINQTSSTTITKLKKIQEIVFAEQILTEAQLGFLEELSVFYRTPLNFLLKSNLLPLQKRKITKISIEKIKNKIKQKFDRPKIFIYSTINEKKDYLKNNIEKIGQTLILVPEIKQLRELIGDLPAEIQKKCFVVTSEMSDKEMFELWLNIRNNPKAIVLGTRRALFLPWTNLTSIFLDDEGNPDYKSWDMAPRFHTRDAVIMLAKWQTAQVHFLTHTPSVETYYFADKKVYKSDKLEIKPFRRRFRLIDIKQERRGGNYELLNDDLLNDIKNTIDGDIFLFINRRGDAGFVFCRDCGFVFKCVQCQRPLTYYKNEETIRCHYCRTTQKMPERCDKCDNVTLVHMGTGTAGIETALKKNIDLKKFKIMRIDSASETPNELYNNKQQKIIVGTEYAWGRIDWSQIKLMAILDADMSLIVPEYKAPEYLWQGLRTAEYRLPADSKIYIQTNYPEHPVFQALYQPEKFYQEQLKERRLFKYPPYNFLLKIFYGNTSETAAATAGQKVLSLLQHLTKDQNQIKISCSLESTPRFFRRQYWRIILIKIGYEQYKKNVKLIIKNLPDDWKVDPNPNSLLSLD</sequence>
<dbReference type="InterPro" id="IPR042115">
    <property type="entry name" value="PriA_3primeBD_sf"/>
</dbReference>
<dbReference type="EMBL" id="PFBV01000001">
    <property type="protein sequence ID" value="PIT88770.1"/>
    <property type="molecule type" value="Genomic_DNA"/>
</dbReference>
<keyword evidence="1" id="KW-0639">Primosome</keyword>
<protein>
    <submittedName>
        <fullName evidence="9">Primosomal protein N</fullName>
    </submittedName>
</protein>
<evidence type="ECO:0000313" key="9">
    <source>
        <dbReference type="EMBL" id="PIT88770.1"/>
    </source>
</evidence>
<dbReference type="InterPro" id="IPR041222">
    <property type="entry name" value="PriA_3primeBD"/>
</dbReference>
<keyword evidence="5" id="KW-0862">Zinc</keyword>
<dbReference type="Gene3D" id="3.40.1440.60">
    <property type="entry name" value="PriA, 3(prime) DNA-binding domain"/>
    <property type="match status" value="1"/>
</dbReference>
<evidence type="ECO:0000256" key="3">
    <source>
        <dbReference type="ARBA" id="ARBA00022723"/>
    </source>
</evidence>
<dbReference type="NCBIfam" id="TIGR00595">
    <property type="entry name" value="priA"/>
    <property type="match status" value="1"/>
</dbReference>
<evidence type="ECO:0000259" key="8">
    <source>
        <dbReference type="Pfam" id="PF17764"/>
    </source>
</evidence>
<feature type="domain" description="Primosomal protein N' 3' DNA-binding" evidence="8">
    <location>
        <begin position="15"/>
        <end position="100"/>
    </location>
</feature>
<evidence type="ECO:0000256" key="5">
    <source>
        <dbReference type="ARBA" id="ARBA00022833"/>
    </source>
</evidence>
<proteinExistence type="predicted"/>
<dbReference type="GO" id="GO:0043138">
    <property type="term" value="F:3'-5' DNA helicase activity"/>
    <property type="evidence" value="ECO:0007669"/>
    <property type="project" value="TreeGrafter"/>
</dbReference>
<dbReference type="AlphaFoldDB" id="A0A2M6W7L6"/>
<organism evidence="9 10">
    <name type="scientific">Candidatus Magasanikbacteria bacterium CG10_big_fil_rev_8_21_14_0_10_36_32</name>
    <dbReference type="NCBI Taxonomy" id="1974646"/>
    <lineage>
        <taxon>Bacteria</taxon>
        <taxon>Candidatus Magasanikiibacteriota</taxon>
    </lineage>
</organism>
<evidence type="ECO:0000256" key="2">
    <source>
        <dbReference type="ARBA" id="ARBA00022705"/>
    </source>
</evidence>
<dbReference type="Proteomes" id="UP000231426">
    <property type="component" value="Unassembled WGS sequence"/>
</dbReference>
<evidence type="ECO:0000256" key="1">
    <source>
        <dbReference type="ARBA" id="ARBA00022515"/>
    </source>
</evidence>
<dbReference type="GO" id="GO:0006310">
    <property type="term" value="P:DNA recombination"/>
    <property type="evidence" value="ECO:0007669"/>
    <property type="project" value="InterPro"/>
</dbReference>
<gene>
    <name evidence="9" type="primary">priA</name>
    <name evidence="9" type="ORF">COU29_00100</name>
</gene>
<dbReference type="Pfam" id="PF17764">
    <property type="entry name" value="PriA_3primeBD"/>
    <property type="match status" value="1"/>
</dbReference>
<dbReference type="PANTHER" id="PTHR30580:SF0">
    <property type="entry name" value="PRIMOSOMAL PROTEIN N"/>
    <property type="match status" value="1"/>
</dbReference>
<keyword evidence="6" id="KW-0067">ATP-binding</keyword>
<dbReference type="PANTHER" id="PTHR30580">
    <property type="entry name" value="PRIMOSOMAL PROTEIN N"/>
    <property type="match status" value="1"/>
</dbReference>
<dbReference type="GO" id="GO:0006270">
    <property type="term" value="P:DNA replication initiation"/>
    <property type="evidence" value="ECO:0007669"/>
    <property type="project" value="TreeGrafter"/>
</dbReference>
<accession>A0A2M6W7L6</accession>
<comment type="caution">
    <text evidence="9">The sequence shown here is derived from an EMBL/GenBank/DDBJ whole genome shotgun (WGS) entry which is preliminary data.</text>
</comment>